<evidence type="ECO:0000313" key="1">
    <source>
        <dbReference type="EMBL" id="PLW08693.1"/>
    </source>
</evidence>
<feature type="non-terminal residue" evidence="1">
    <location>
        <position position="1"/>
    </location>
</feature>
<accession>A0A2N5S620</accession>
<dbReference type="STRING" id="200324.A0A2N5S620"/>
<dbReference type="AlphaFoldDB" id="A0A2N5S620"/>
<organism evidence="1 2">
    <name type="scientific">Puccinia coronata f. sp. avenae</name>
    <dbReference type="NCBI Taxonomy" id="200324"/>
    <lineage>
        <taxon>Eukaryota</taxon>
        <taxon>Fungi</taxon>
        <taxon>Dikarya</taxon>
        <taxon>Basidiomycota</taxon>
        <taxon>Pucciniomycotina</taxon>
        <taxon>Pucciniomycetes</taxon>
        <taxon>Pucciniales</taxon>
        <taxon>Pucciniaceae</taxon>
        <taxon>Puccinia</taxon>
    </lineage>
</organism>
<sequence>GAPRIYQGQVKELEEWLEYADTQSAAMLEKVNDLMESEEKSNMVALRAKAALIKYQNQANQPGTKAAPPPAKHQDHATESEFRMLAFNPGHNQPKNTWSAQPDRRPACTPLPFFGEIASAGLGEIASAGLPEIASVGLAKIASLVDATSPRICVGGVSSDVTSPGGLFQPDRGDVISAMADDFDALYLQPGPFFLKYVSYVDQRLGVSSQFPPIQLTEDQISQSAEFLVDCLSKGNPDIMIIVLAVSVLLVIITCKIFPGKATTNPDQLAALHQRFDAIDRQIAKNFDAIDRQIAKNKCNCRTRNLGSEASEQT</sequence>
<comment type="caution">
    <text evidence="1">The sequence shown here is derived from an EMBL/GenBank/DDBJ whole genome shotgun (WGS) entry which is preliminary data.</text>
</comment>
<dbReference type="EMBL" id="PGCJ01001146">
    <property type="protein sequence ID" value="PLW08693.1"/>
    <property type="molecule type" value="Genomic_DNA"/>
</dbReference>
<name>A0A2N5S620_9BASI</name>
<proteinExistence type="predicted"/>
<dbReference type="Proteomes" id="UP000235388">
    <property type="component" value="Unassembled WGS sequence"/>
</dbReference>
<keyword evidence="2" id="KW-1185">Reference proteome</keyword>
<reference evidence="1 2" key="1">
    <citation type="submission" date="2017-11" db="EMBL/GenBank/DDBJ databases">
        <title>De novo assembly and phasing of dikaryotic genomes from two isolates of Puccinia coronata f. sp. avenae, the causal agent of oat crown rust.</title>
        <authorList>
            <person name="Miller M.E."/>
            <person name="Zhang Y."/>
            <person name="Omidvar V."/>
            <person name="Sperschneider J."/>
            <person name="Schwessinger B."/>
            <person name="Raley C."/>
            <person name="Palmer J.M."/>
            <person name="Garnica D."/>
            <person name="Upadhyaya N."/>
            <person name="Rathjen J."/>
            <person name="Taylor J.M."/>
            <person name="Park R.F."/>
            <person name="Dodds P.N."/>
            <person name="Hirsch C.D."/>
            <person name="Kianian S.F."/>
            <person name="Figueroa M."/>
        </authorList>
    </citation>
    <scope>NUCLEOTIDE SEQUENCE [LARGE SCALE GENOMIC DNA]</scope>
    <source>
        <strain evidence="1">12NC29</strain>
    </source>
</reference>
<gene>
    <name evidence="1" type="ORF">PCANC_22529</name>
</gene>
<evidence type="ECO:0000313" key="2">
    <source>
        <dbReference type="Proteomes" id="UP000235388"/>
    </source>
</evidence>
<protein>
    <submittedName>
        <fullName evidence="1">Uncharacterized protein</fullName>
    </submittedName>
</protein>